<organism evidence="2 3">
    <name type="scientific">Pseudomonas putida</name>
    <name type="common">Arthrobacter siderocapsulatus</name>
    <dbReference type="NCBI Taxonomy" id="303"/>
    <lineage>
        <taxon>Bacteria</taxon>
        <taxon>Pseudomonadati</taxon>
        <taxon>Pseudomonadota</taxon>
        <taxon>Gammaproteobacteria</taxon>
        <taxon>Pseudomonadales</taxon>
        <taxon>Pseudomonadaceae</taxon>
        <taxon>Pseudomonas</taxon>
    </lineage>
</organism>
<accession>A0A3M8TPK8</accession>
<feature type="signal peptide" evidence="1">
    <location>
        <begin position="1"/>
        <end position="32"/>
    </location>
</feature>
<reference evidence="2 3" key="1">
    <citation type="submission" date="2018-10" db="EMBL/GenBank/DDBJ databases">
        <title>An outbreak of IMP-63 producing strain in France.</title>
        <authorList>
            <person name="Bour M."/>
            <person name="Liapis E."/>
            <person name="Plesiat P."/>
        </authorList>
    </citation>
    <scope>NUCLEOTIDE SEQUENCE [LARGE SCALE GENOMIC DNA]</scope>
    <source>
        <strain evidence="2 3">12917</strain>
    </source>
</reference>
<evidence type="ECO:0000313" key="2">
    <source>
        <dbReference type="EMBL" id="RNF93050.1"/>
    </source>
</evidence>
<comment type="caution">
    <text evidence="2">The sequence shown here is derived from an EMBL/GenBank/DDBJ whole genome shotgun (WGS) entry which is preliminary data.</text>
</comment>
<dbReference type="EMBL" id="RJAI01000006">
    <property type="protein sequence ID" value="RNF93050.1"/>
    <property type="molecule type" value="Genomic_DNA"/>
</dbReference>
<proteinExistence type="predicted"/>
<evidence type="ECO:0000256" key="1">
    <source>
        <dbReference type="SAM" id="SignalP"/>
    </source>
</evidence>
<protein>
    <submittedName>
        <fullName evidence="2">Lytic murein transglycosylase</fullName>
    </submittedName>
</protein>
<feature type="non-terminal residue" evidence="2">
    <location>
        <position position="79"/>
    </location>
</feature>
<feature type="chain" id="PRO_5018128619" evidence="1">
    <location>
        <begin position="33"/>
        <end position="79"/>
    </location>
</feature>
<name>A0A3M8TPK8_PSEPU</name>
<gene>
    <name evidence="2" type="ORF">EFK07_05070</name>
</gene>
<dbReference type="AlphaFoldDB" id="A0A3M8TPK8"/>
<sequence length="79" mass="8536">MLLSLLPRWKTRQLIAASSFILLVACAEKPTAADALPLAPAHPTPVVTLPGTTPDTSTEIQPLQTFAQWQAGFRQQALQ</sequence>
<evidence type="ECO:0000313" key="3">
    <source>
        <dbReference type="Proteomes" id="UP000278162"/>
    </source>
</evidence>
<dbReference type="Proteomes" id="UP000278162">
    <property type="component" value="Unassembled WGS sequence"/>
</dbReference>
<keyword evidence="1" id="KW-0732">Signal</keyword>